<dbReference type="AlphaFoldDB" id="B6IEK2"/>
<sequence length="66" mass="7654">MFHHCSPYILLFFANKNKNFSDLSLLAVDNPAIRVLHVSKTTPKCSCFVFRFESRSQQIVEVVHEI</sequence>
<dbReference type="CTD" id="68919356"/>
<dbReference type="KEGG" id="cbr:CBG_27907"/>
<evidence type="ECO:0000313" key="1">
    <source>
        <dbReference type="EMBL" id="CAR98332.1"/>
    </source>
</evidence>
<gene>
    <name evidence="1" type="ORF">CBG27907</name>
    <name evidence="1" type="ORF">CBG_27907</name>
</gene>
<reference evidence="1 2" key="1">
    <citation type="journal article" date="2003" name="PLoS Biol.">
        <title>The genome sequence of Caenorhabditis briggsae: a platform for comparative genomics.</title>
        <authorList>
            <person name="Stein L.D."/>
            <person name="Bao Z."/>
            <person name="Blasiar D."/>
            <person name="Blumenthal T."/>
            <person name="Brent M.R."/>
            <person name="Chen N."/>
            <person name="Chinwalla A."/>
            <person name="Clarke L."/>
            <person name="Clee C."/>
            <person name="Coghlan A."/>
            <person name="Coulson A."/>
            <person name="D'Eustachio P."/>
            <person name="Fitch D.H."/>
            <person name="Fulton L.A."/>
            <person name="Fulton R.E."/>
            <person name="Griffiths-Jones S."/>
            <person name="Harris T.W."/>
            <person name="Hillier L.W."/>
            <person name="Kamath R."/>
            <person name="Kuwabara P.E."/>
            <person name="Mardis E.R."/>
            <person name="Marra M.A."/>
            <person name="Miner T.L."/>
            <person name="Minx P."/>
            <person name="Mullikin J.C."/>
            <person name="Plumb R.W."/>
            <person name="Rogers J."/>
            <person name="Schein J.E."/>
            <person name="Sohrmann M."/>
            <person name="Spieth J."/>
            <person name="Stajich J.E."/>
            <person name="Wei C."/>
            <person name="Willey D."/>
            <person name="Wilson R.K."/>
            <person name="Durbin R."/>
            <person name="Waterston R.H."/>
        </authorList>
    </citation>
    <scope>NUCLEOTIDE SEQUENCE [LARGE SCALE GENOMIC DNA]</scope>
    <source>
        <strain evidence="1 2">AF16</strain>
    </source>
</reference>
<organism evidence="1 2">
    <name type="scientific">Caenorhabditis briggsae</name>
    <dbReference type="NCBI Taxonomy" id="6238"/>
    <lineage>
        <taxon>Eukaryota</taxon>
        <taxon>Metazoa</taxon>
        <taxon>Ecdysozoa</taxon>
        <taxon>Nematoda</taxon>
        <taxon>Chromadorea</taxon>
        <taxon>Rhabditida</taxon>
        <taxon>Rhabditina</taxon>
        <taxon>Rhabditomorpha</taxon>
        <taxon>Rhabditoidea</taxon>
        <taxon>Rhabditidae</taxon>
        <taxon>Peloderinae</taxon>
        <taxon>Caenorhabditis</taxon>
    </lineage>
</organism>
<dbReference type="EMBL" id="HE601409">
    <property type="protein sequence ID" value="CAR98332.1"/>
    <property type="molecule type" value="Genomic_DNA"/>
</dbReference>
<keyword evidence="2" id="KW-1185">Reference proteome</keyword>
<accession>B6IEK2</accession>
<dbReference type="RefSeq" id="XP_045097905.1">
    <property type="nucleotide sequence ID" value="XM_045240169.1"/>
</dbReference>
<dbReference type="GeneID" id="68919356"/>
<proteinExistence type="predicted"/>
<dbReference type="HOGENOM" id="CLU_2833481_0_0_1"/>
<dbReference type="Proteomes" id="UP000008549">
    <property type="component" value="Unassembled WGS sequence"/>
</dbReference>
<protein>
    <submittedName>
        <fullName evidence="1">Protein CBG27907</fullName>
    </submittedName>
</protein>
<name>B6IEK2_CAEBR</name>
<dbReference type="InParanoid" id="B6IEK2"/>
<reference evidence="1 2" key="2">
    <citation type="journal article" date="2011" name="PLoS Genet.">
        <title>Caenorhabditis briggsae recombinant inbred line genotypes reveal inter-strain incompatibility and the evolution of recombination.</title>
        <authorList>
            <person name="Ross J.A."/>
            <person name="Koboldt D.C."/>
            <person name="Staisch J.E."/>
            <person name="Chamberlin H.M."/>
            <person name="Gupta B.P."/>
            <person name="Miller R.D."/>
            <person name="Baird S.E."/>
            <person name="Haag E.S."/>
        </authorList>
    </citation>
    <scope>NUCLEOTIDE SEQUENCE [LARGE SCALE GENOMIC DNA]</scope>
    <source>
        <strain evidence="1 2">AF16</strain>
    </source>
</reference>
<evidence type="ECO:0000313" key="2">
    <source>
        <dbReference type="Proteomes" id="UP000008549"/>
    </source>
</evidence>